<evidence type="ECO:0000256" key="4">
    <source>
        <dbReference type="ARBA" id="ARBA00023128"/>
    </source>
</evidence>
<dbReference type="GO" id="GO:0005743">
    <property type="term" value="C:mitochondrial inner membrane"/>
    <property type="evidence" value="ECO:0007669"/>
    <property type="project" value="UniProtKB-SubCell"/>
</dbReference>
<evidence type="ECO:0000256" key="1">
    <source>
        <dbReference type="ARBA" id="ARBA00004273"/>
    </source>
</evidence>
<keyword evidence="3" id="KW-0809">Transit peptide</keyword>
<dbReference type="GO" id="GO:0030234">
    <property type="term" value="F:enzyme regulator activity"/>
    <property type="evidence" value="ECO:0007669"/>
    <property type="project" value="TreeGrafter"/>
</dbReference>
<dbReference type="InterPro" id="IPR001349">
    <property type="entry name" value="Cyt_c_oxidase_su6a"/>
</dbReference>
<organism evidence="6 7">
    <name type="scientific">Ceratodon purpureus</name>
    <name type="common">Fire moss</name>
    <name type="synonym">Dicranum purpureum</name>
    <dbReference type="NCBI Taxonomy" id="3225"/>
    <lineage>
        <taxon>Eukaryota</taxon>
        <taxon>Viridiplantae</taxon>
        <taxon>Streptophyta</taxon>
        <taxon>Embryophyta</taxon>
        <taxon>Bryophyta</taxon>
        <taxon>Bryophytina</taxon>
        <taxon>Bryopsida</taxon>
        <taxon>Dicranidae</taxon>
        <taxon>Pseudoditrichales</taxon>
        <taxon>Ditrichaceae</taxon>
        <taxon>Ceratodon</taxon>
    </lineage>
</organism>
<keyword evidence="5" id="KW-0472">Membrane</keyword>
<dbReference type="Proteomes" id="UP000822688">
    <property type="component" value="Chromosome 1"/>
</dbReference>
<proteinExistence type="predicted"/>
<dbReference type="EMBL" id="CM026421">
    <property type="protein sequence ID" value="KAG0590437.1"/>
    <property type="molecule type" value="Genomic_DNA"/>
</dbReference>
<dbReference type="InterPro" id="IPR036418">
    <property type="entry name" value="Cyt_c_oxidase_su6a_sf"/>
</dbReference>
<dbReference type="Gene3D" id="4.10.95.10">
    <property type="entry name" value="Cytochrome c oxidase, subunit VIa"/>
    <property type="match status" value="1"/>
</dbReference>
<dbReference type="OrthoDB" id="5947505at2759"/>
<accession>A0A8T0J497</accession>
<dbReference type="SUPFAM" id="SSF81411">
    <property type="entry name" value="Mitochondrial cytochrome c oxidase subunit VIa"/>
    <property type="match status" value="1"/>
</dbReference>
<keyword evidence="2" id="KW-0999">Mitochondrion inner membrane</keyword>
<keyword evidence="7" id="KW-1185">Reference proteome</keyword>
<gene>
    <name evidence="6" type="ORF">KC19_1G099700</name>
</gene>
<evidence type="ECO:0000313" key="6">
    <source>
        <dbReference type="EMBL" id="KAG0590437.1"/>
    </source>
</evidence>
<dbReference type="PANTHER" id="PTHR11504:SF0">
    <property type="entry name" value="CYTOCHROME C OXIDASE SUBUNIT"/>
    <property type="match status" value="1"/>
</dbReference>
<comment type="caution">
    <text evidence="6">The sequence shown here is derived from an EMBL/GenBank/DDBJ whole genome shotgun (WGS) entry which is preliminary data.</text>
</comment>
<evidence type="ECO:0000256" key="2">
    <source>
        <dbReference type="ARBA" id="ARBA00022792"/>
    </source>
</evidence>
<evidence type="ECO:0000256" key="3">
    <source>
        <dbReference type="ARBA" id="ARBA00022946"/>
    </source>
</evidence>
<keyword evidence="4" id="KW-0496">Mitochondrion</keyword>
<name>A0A8T0J497_CERPU</name>
<sequence length="107" mass="12287">MASVLRQRFGAFRIRTGLPTISQQHPVHSPSLIAKRFMGGHGGDDVEETFKWRNVTIACVIGLIPMMFSTLSGDEEHHHEERPAYSYLRIRNKEFPWGPNGLFEYDD</sequence>
<dbReference type="PANTHER" id="PTHR11504">
    <property type="entry name" value="CYTOCHROME C OXIDASE POLYPEPTIDE VIA"/>
    <property type="match status" value="1"/>
</dbReference>
<protein>
    <submittedName>
        <fullName evidence="6">Uncharacterized protein</fullName>
    </submittedName>
</protein>
<dbReference type="GO" id="GO:0006123">
    <property type="term" value="P:mitochondrial electron transport, cytochrome c to oxygen"/>
    <property type="evidence" value="ECO:0007669"/>
    <property type="project" value="TreeGrafter"/>
</dbReference>
<reference evidence="6" key="1">
    <citation type="submission" date="2020-06" db="EMBL/GenBank/DDBJ databases">
        <title>WGS assembly of Ceratodon purpureus strain R40.</title>
        <authorList>
            <person name="Carey S.B."/>
            <person name="Jenkins J."/>
            <person name="Shu S."/>
            <person name="Lovell J.T."/>
            <person name="Sreedasyam A."/>
            <person name="Maumus F."/>
            <person name="Tiley G.P."/>
            <person name="Fernandez-Pozo N."/>
            <person name="Barry K."/>
            <person name="Chen C."/>
            <person name="Wang M."/>
            <person name="Lipzen A."/>
            <person name="Daum C."/>
            <person name="Saski C.A."/>
            <person name="Payton A.C."/>
            <person name="Mcbreen J.C."/>
            <person name="Conrad R.E."/>
            <person name="Kollar L.M."/>
            <person name="Olsson S."/>
            <person name="Huttunen S."/>
            <person name="Landis J.B."/>
            <person name="Wickett N.J."/>
            <person name="Johnson M.G."/>
            <person name="Rensing S.A."/>
            <person name="Grimwood J."/>
            <person name="Schmutz J."/>
            <person name="Mcdaniel S.F."/>
        </authorList>
    </citation>
    <scope>NUCLEOTIDE SEQUENCE</scope>
    <source>
        <strain evidence="6">R40</strain>
    </source>
</reference>
<comment type="subcellular location">
    <subcellularLocation>
        <location evidence="1">Mitochondrion inner membrane</location>
    </subcellularLocation>
</comment>
<dbReference type="AlphaFoldDB" id="A0A8T0J497"/>
<evidence type="ECO:0000313" key="7">
    <source>
        <dbReference type="Proteomes" id="UP000822688"/>
    </source>
</evidence>
<evidence type="ECO:0000256" key="5">
    <source>
        <dbReference type="ARBA" id="ARBA00023136"/>
    </source>
</evidence>